<accession>A0ABY7EMQ7</accession>
<proteinExistence type="predicted"/>
<gene>
    <name evidence="4" type="ORF">MAR_034984</name>
</gene>
<dbReference type="Pfam" id="PF26129">
    <property type="entry name" value="Vwde"/>
    <property type="match status" value="1"/>
</dbReference>
<sequence length="658" mass="74065">MALIYFSFRMCWDVQRHTALRAETIKLRKCLNKENLTLDSKSPLHLQFRPTIPFGCKNGGPTYYSLQERVRAGRDLYVLDLCNNNRIKTGMFRVCDHGLMVKELSAGIGSETLVLPSGAQVNIIIRSIHLHIYISPSANDYLDTDGLCGSFDGDSANDDVLNFKKWRVDNNRKHLDLFNWKNDARLPEWSEDTFLCKCPQLKNRFETRVECHSESQKTCDPDSKTRGTGSMLRKVRRCMTTTSITKRDGTKHFKMRSAEIPYTEETAYTDCMKVLNTTAFQMCSDIPGLNFTSFITHCVLDAVDSNSMYWTQSYLEGIKSKCVYEIKAEQPLPPEEYEGLTIEINGTTTTFENITENNITLPKIETIPEFSEENLKAIESVVCLNECSNQGNCVNGTCECNEPFIGSDCSIDSSLPPEMLGIPDEGMCDYQQRPCNIIYIYADNIADTGFMCRLTPFEVTSSEVTYQHEKTIEIPGIINGFSEVACDIADHRAKRSATMDFPNEIIAIGFRVGLSNNNKTYSEEDSVVHFDSDCVQCEKHAGNVACEELPGFCVSNGRCYEVNETHQCLKCSRKSDETHFWKPDCENNTVTLKPGIETVPTSGDDTWLILAIVSSVIGVLILVVGAVVVKRCKRRQENVDIQSKNAKDGVNIPLCELK</sequence>
<dbReference type="Proteomes" id="UP001164746">
    <property type="component" value="Chromosome 7"/>
</dbReference>
<evidence type="ECO:0000256" key="1">
    <source>
        <dbReference type="SAM" id="Phobius"/>
    </source>
</evidence>
<keyword evidence="1" id="KW-1133">Transmembrane helix</keyword>
<dbReference type="PROSITE" id="PS00022">
    <property type="entry name" value="EGF_1"/>
    <property type="match status" value="1"/>
</dbReference>
<reference evidence="4" key="1">
    <citation type="submission" date="2022-11" db="EMBL/GenBank/DDBJ databases">
        <title>Centuries of genome instability and evolution in soft-shell clam transmissible cancer (bioRxiv).</title>
        <authorList>
            <person name="Hart S.F.M."/>
            <person name="Yonemitsu M.A."/>
            <person name="Giersch R.M."/>
            <person name="Beal B.F."/>
            <person name="Arriagada G."/>
            <person name="Davis B.W."/>
            <person name="Ostrander E.A."/>
            <person name="Goff S.P."/>
            <person name="Metzger M.J."/>
        </authorList>
    </citation>
    <scope>NUCLEOTIDE SEQUENCE</scope>
    <source>
        <strain evidence="4">MELC-2E11</strain>
        <tissue evidence="4">Siphon/mantle</tissue>
    </source>
</reference>
<dbReference type="InterPro" id="IPR000742">
    <property type="entry name" value="EGF"/>
</dbReference>
<evidence type="ECO:0000313" key="5">
    <source>
        <dbReference type="Proteomes" id="UP001164746"/>
    </source>
</evidence>
<dbReference type="InterPro" id="IPR058727">
    <property type="entry name" value="Helical_Vwde"/>
</dbReference>
<dbReference type="Gene3D" id="2.60.120.260">
    <property type="entry name" value="Galactose-binding domain-like"/>
    <property type="match status" value="1"/>
</dbReference>
<organism evidence="4 5">
    <name type="scientific">Mya arenaria</name>
    <name type="common">Soft-shell clam</name>
    <dbReference type="NCBI Taxonomy" id="6604"/>
    <lineage>
        <taxon>Eukaryota</taxon>
        <taxon>Metazoa</taxon>
        <taxon>Spiralia</taxon>
        <taxon>Lophotrochozoa</taxon>
        <taxon>Mollusca</taxon>
        <taxon>Bivalvia</taxon>
        <taxon>Autobranchia</taxon>
        <taxon>Heteroconchia</taxon>
        <taxon>Euheterodonta</taxon>
        <taxon>Imparidentia</taxon>
        <taxon>Neoheterodontei</taxon>
        <taxon>Myida</taxon>
        <taxon>Myoidea</taxon>
        <taxon>Myidae</taxon>
        <taxon>Mya</taxon>
    </lineage>
</organism>
<dbReference type="EMBL" id="CP111018">
    <property type="protein sequence ID" value="WAR09908.1"/>
    <property type="molecule type" value="Genomic_DNA"/>
</dbReference>
<evidence type="ECO:0000259" key="2">
    <source>
        <dbReference type="PROSITE" id="PS00022"/>
    </source>
</evidence>
<feature type="transmembrane region" description="Helical" evidence="1">
    <location>
        <begin position="607"/>
        <end position="629"/>
    </location>
</feature>
<dbReference type="PROSITE" id="PS01186">
    <property type="entry name" value="EGF_2"/>
    <property type="match status" value="1"/>
</dbReference>
<keyword evidence="1" id="KW-0472">Membrane</keyword>
<evidence type="ECO:0000259" key="3">
    <source>
        <dbReference type="PROSITE" id="PS01186"/>
    </source>
</evidence>
<keyword evidence="5" id="KW-1185">Reference proteome</keyword>
<feature type="domain" description="EGF-like" evidence="2 3">
    <location>
        <begin position="398"/>
        <end position="409"/>
    </location>
</feature>
<name>A0ABY7EMQ7_MYAAR</name>
<protein>
    <submittedName>
        <fullName evidence="4">VWDE-like protein</fullName>
    </submittedName>
</protein>
<evidence type="ECO:0000313" key="4">
    <source>
        <dbReference type="EMBL" id="WAR09908.1"/>
    </source>
</evidence>
<keyword evidence="1" id="KW-0812">Transmembrane</keyword>